<comment type="caution">
    <text evidence="1">The sequence shown here is derived from an EMBL/GenBank/DDBJ whole genome shotgun (WGS) entry which is preliminary data.</text>
</comment>
<evidence type="ECO:0000313" key="1">
    <source>
        <dbReference type="EMBL" id="KAI4310695.1"/>
    </source>
</evidence>
<sequence length="263" mass="28986">MAARLISGFLRRNRAPTAKLFTTSSPRNPNLVNFSPPSDSEDSDLEDQRPQPRPPLPPPYNPFSTKTKPEPDNTDPSDLQRVFHNIRSDPQALTDYAAKMFDYLSRQGLTHEALSFFSVMKDKGQMPDVIPFTAVIEAYAKAGGGQSRQAEKVWMRMLASGVEPSVYTYEVLVRGMTRDGRAGDAGKYVREMAGKGMRGSAEMWVEVVEGFAAGGREEEGRRLWEEVRGKVGRGFEEGELREAVKGRRGAAARAAMAILAATG</sequence>
<keyword evidence="2" id="KW-1185">Reference proteome</keyword>
<reference evidence="2" key="1">
    <citation type="journal article" date="2023" name="Front. Plant Sci.">
        <title>Chromosomal-level genome assembly of Melastoma candidum provides insights into trichome evolution.</title>
        <authorList>
            <person name="Zhong Y."/>
            <person name="Wu W."/>
            <person name="Sun C."/>
            <person name="Zou P."/>
            <person name="Liu Y."/>
            <person name="Dai S."/>
            <person name="Zhou R."/>
        </authorList>
    </citation>
    <scope>NUCLEOTIDE SEQUENCE [LARGE SCALE GENOMIC DNA]</scope>
</reference>
<evidence type="ECO:0000313" key="2">
    <source>
        <dbReference type="Proteomes" id="UP001057402"/>
    </source>
</evidence>
<proteinExistence type="predicted"/>
<gene>
    <name evidence="1" type="ORF">MLD38_035651</name>
</gene>
<name>A0ACB9LH83_9MYRT</name>
<organism evidence="1 2">
    <name type="scientific">Melastoma candidum</name>
    <dbReference type="NCBI Taxonomy" id="119954"/>
    <lineage>
        <taxon>Eukaryota</taxon>
        <taxon>Viridiplantae</taxon>
        <taxon>Streptophyta</taxon>
        <taxon>Embryophyta</taxon>
        <taxon>Tracheophyta</taxon>
        <taxon>Spermatophyta</taxon>
        <taxon>Magnoliopsida</taxon>
        <taxon>eudicotyledons</taxon>
        <taxon>Gunneridae</taxon>
        <taxon>Pentapetalae</taxon>
        <taxon>rosids</taxon>
        <taxon>malvids</taxon>
        <taxon>Myrtales</taxon>
        <taxon>Melastomataceae</taxon>
        <taxon>Melastomatoideae</taxon>
        <taxon>Melastomateae</taxon>
        <taxon>Melastoma</taxon>
    </lineage>
</organism>
<dbReference type="EMBL" id="CM042890">
    <property type="protein sequence ID" value="KAI4310695.1"/>
    <property type="molecule type" value="Genomic_DNA"/>
</dbReference>
<dbReference type="Proteomes" id="UP001057402">
    <property type="component" value="Chromosome 11"/>
</dbReference>
<accession>A0ACB9LH83</accession>
<protein>
    <submittedName>
        <fullName evidence="1">Uncharacterized protein</fullName>
    </submittedName>
</protein>